<dbReference type="GO" id="GO:0030245">
    <property type="term" value="P:cellulose catabolic process"/>
    <property type="evidence" value="ECO:0007669"/>
    <property type="project" value="UniProtKB-KW"/>
</dbReference>
<dbReference type="OrthoDB" id="9800475at2"/>
<proteinExistence type="inferred from homology"/>
<gene>
    <name evidence="9" type="ORF">SAMN05421659_10820</name>
</gene>
<dbReference type="STRING" id="99656.SAMN05421659_10820"/>
<keyword evidence="3" id="KW-0136">Cellulose degradation</keyword>
<dbReference type="EMBL" id="FOJI01000008">
    <property type="protein sequence ID" value="SEW26410.1"/>
    <property type="molecule type" value="Genomic_DNA"/>
</dbReference>
<dbReference type="Proteomes" id="UP000199701">
    <property type="component" value="Unassembled WGS sequence"/>
</dbReference>
<keyword evidence="2 7" id="KW-0378">Hydrolase</keyword>
<keyword evidence="10" id="KW-1185">Reference proteome</keyword>
<reference evidence="9 10" key="1">
    <citation type="submission" date="2016-10" db="EMBL/GenBank/DDBJ databases">
        <authorList>
            <person name="de Groot N.N."/>
        </authorList>
    </citation>
    <scope>NUCLEOTIDE SEQUENCE [LARGE SCALE GENOMIC DNA]</scope>
    <source>
        <strain evidence="9 10">DSM 9179</strain>
    </source>
</reference>
<name>A0A1I0QH62_9FIRM</name>
<evidence type="ECO:0000256" key="6">
    <source>
        <dbReference type="ARBA" id="ARBA00023326"/>
    </source>
</evidence>
<feature type="domain" description="Glycoside hydrolase family 5" evidence="8">
    <location>
        <begin position="27"/>
        <end position="320"/>
    </location>
</feature>
<evidence type="ECO:0000313" key="10">
    <source>
        <dbReference type="Proteomes" id="UP000199701"/>
    </source>
</evidence>
<keyword evidence="4" id="KW-0119">Carbohydrate metabolism</keyword>
<dbReference type="RefSeq" id="WP_092453935.1">
    <property type="nucleotide sequence ID" value="NZ_FOJI01000008.1"/>
</dbReference>
<evidence type="ECO:0000259" key="8">
    <source>
        <dbReference type="Pfam" id="PF00150"/>
    </source>
</evidence>
<dbReference type="InterPro" id="IPR018087">
    <property type="entry name" value="Glyco_hydro_5_CS"/>
</dbReference>
<dbReference type="SUPFAM" id="SSF51445">
    <property type="entry name" value="(Trans)glycosidases"/>
    <property type="match status" value="1"/>
</dbReference>
<dbReference type="PANTHER" id="PTHR31297:SF41">
    <property type="entry name" value="ENDOGLUCANASE, PUTATIVE (AFU_ORTHOLOGUE AFUA_5G01830)-RELATED"/>
    <property type="match status" value="1"/>
</dbReference>
<organism evidence="9 10">
    <name type="scientific">[Clostridium] fimetarium</name>
    <dbReference type="NCBI Taxonomy" id="99656"/>
    <lineage>
        <taxon>Bacteria</taxon>
        <taxon>Bacillati</taxon>
        <taxon>Bacillota</taxon>
        <taxon>Clostridia</taxon>
        <taxon>Lachnospirales</taxon>
        <taxon>Lachnospiraceae</taxon>
    </lineage>
</organism>
<dbReference type="Gene3D" id="3.20.20.80">
    <property type="entry name" value="Glycosidases"/>
    <property type="match status" value="1"/>
</dbReference>
<comment type="similarity">
    <text evidence="1 7">Belongs to the glycosyl hydrolase 5 (cellulase A) family.</text>
</comment>
<keyword evidence="6" id="KW-0624">Polysaccharide degradation</keyword>
<dbReference type="PANTHER" id="PTHR31297">
    <property type="entry name" value="GLUCAN ENDO-1,6-BETA-GLUCOSIDASE B"/>
    <property type="match status" value="1"/>
</dbReference>
<evidence type="ECO:0000256" key="7">
    <source>
        <dbReference type="RuleBase" id="RU361153"/>
    </source>
</evidence>
<keyword evidence="5 7" id="KW-0326">Glycosidase</keyword>
<accession>A0A1I0QH62</accession>
<dbReference type="InterPro" id="IPR050386">
    <property type="entry name" value="Glycosyl_hydrolase_5"/>
</dbReference>
<dbReference type="GO" id="GO:0005576">
    <property type="term" value="C:extracellular region"/>
    <property type="evidence" value="ECO:0007669"/>
    <property type="project" value="TreeGrafter"/>
</dbReference>
<dbReference type="GO" id="GO:0009986">
    <property type="term" value="C:cell surface"/>
    <property type="evidence" value="ECO:0007669"/>
    <property type="project" value="TreeGrafter"/>
</dbReference>
<dbReference type="AlphaFoldDB" id="A0A1I0QH62"/>
<dbReference type="InterPro" id="IPR001547">
    <property type="entry name" value="Glyco_hydro_5"/>
</dbReference>
<evidence type="ECO:0000256" key="4">
    <source>
        <dbReference type="ARBA" id="ARBA00023277"/>
    </source>
</evidence>
<dbReference type="Pfam" id="PF00150">
    <property type="entry name" value="Cellulase"/>
    <property type="match status" value="1"/>
</dbReference>
<evidence type="ECO:0000256" key="1">
    <source>
        <dbReference type="ARBA" id="ARBA00005641"/>
    </source>
</evidence>
<evidence type="ECO:0000256" key="3">
    <source>
        <dbReference type="ARBA" id="ARBA00023001"/>
    </source>
</evidence>
<dbReference type="PROSITE" id="PS00659">
    <property type="entry name" value="GLYCOSYL_HYDROL_F5"/>
    <property type="match status" value="1"/>
</dbReference>
<dbReference type="InterPro" id="IPR017853">
    <property type="entry name" value="GH"/>
</dbReference>
<protein>
    <submittedName>
        <fullName evidence="9">Cellulase (Glycosyl hydrolase family 5)</fullName>
    </submittedName>
</protein>
<evidence type="ECO:0000256" key="2">
    <source>
        <dbReference type="ARBA" id="ARBA00022801"/>
    </source>
</evidence>
<evidence type="ECO:0000313" key="9">
    <source>
        <dbReference type="EMBL" id="SEW26410.1"/>
    </source>
</evidence>
<evidence type="ECO:0000256" key="5">
    <source>
        <dbReference type="ARBA" id="ARBA00023295"/>
    </source>
</evidence>
<dbReference type="GO" id="GO:0008422">
    <property type="term" value="F:beta-glucosidase activity"/>
    <property type="evidence" value="ECO:0007669"/>
    <property type="project" value="TreeGrafter"/>
</dbReference>
<sequence length="341" mass="39681">MRQFEGFQKGVNLGGWLSQCKPAKKHYDTFIQEEDIAKIAEWGLDHIRVPVDYELIQEEDGTYIEEGFSYIDTCIEWCRKYHLNMVLDLHKTKGYSFDFQENENGFFENEALQIRFVNLWKELTRRYGKLGDMLAFELLNEVVDPNVAQLWNKIIRLTIEEIRKISKKNYIIVGGVCNNSVTKVKLLDAPYDENVIYNFHCYDPLIFTHQSANWVLNMPSDFHISYPDSLGVYQEAGKMIDGSFNECLYVDGVNALGQSFFEAIFKEAIKKAEDNDAMLYCGEYGVINQAPLDSTIKWYQDIHAVFEKYGIGRAAWSYKEMDFGITEKHYETIKEELIALL</sequence>